<evidence type="ECO:0000259" key="1">
    <source>
        <dbReference type="Pfam" id="PF03478"/>
    </source>
</evidence>
<organism evidence="2 3">
    <name type="scientific">Ziziphus jujuba var. spinosa</name>
    <dbReference type="NCBI Taxonomy" id="714518"/>
    <lineage>
        <taxon>Eukaryota</taxon>
        <taxon>Viridiplantae</taxon>
        <taxon>Streptophyta</taxon>
        <taxon>Embryophyta</taxon>
        <taxon>Tracheophyta</taxon>
        <taxon>Spermatophyta</taxon>
        <taxon>Magnoliopsida</taxon>
        <taxon>eudicotyledons</taxon>
        <taxon>Gunneridae</taxon>
        <taxon>Pentapetalae</taxon>
        <taxon>rosids</taxon>
        <taxon>fabids</taxon>
        <taxon>Rosales</taxon>
        <taxon>Rhamnaceae</taxon>
        <taxon>Paliureae</taxon>
        <taxon>Ziziphus</taxon>
    </lineage>
</organism>
<dbReference type="EMBL" id="JAEACU010000007">
    <property type="protein sequence ID" value="KAH7522419.1"/>
    <property type="molecule type" value="Genomic_DNA"/>
</dbReference>
<evidence type="ECO:0000313" key="2">
    <source>
        <dbReference type="EMBL" id="KAH7522419.1"/>
    </source>
</evidence>
<proteinExistence type="predicted"/>
<name>A0A978V4Y6_ZIZJJ</name>
<dbReference type="Pfam" id="PF03478">
    <property type="entry name" value="Beta-prop_KIB1-4"/>
    <property type="match status" value="1"/>
</dbReference>
<dbReference type="PANTHER" id="PTHR44259:SF15">
    <property type="entry name" value="F-BOX PROTEIN KIB2-RELATED"/>
    <property type="match status" value="1"/>
</dbReference>
<dbReference type="PANTHER" id="PTHR44259">
    <property type="entry name" value="OS07G0183000 PROTEIN-RELATED"/>
    <property type="match status" value="1"/>
</dbReference>
<accession>A0A978V4Y6</accession>
<reference evidence="2" key="1">
    <citation type="journal article" date="2021" name="Front. Plant Sci.">
        <title>Chromosome-Scale Genome Assembly for Chinese Sour Jujube and Insights Into Its Genome Evolution and Domestication Signature.</title>
        <authorList>
            <person name="Shen L.-Y."/>
            <person name="Luo H."/>
            <person name="Wang X.-L."/>
            <person name="Wang X.-M."/>
            <person name="Qiu X.-J."/>
            <person name="Liu H."/>
            <person name="Zhou S.-S."/>
            <person name="Jia K.-H."/>
            <person name="Nie S."/>
            <person name="Bao Y.-T."/>
            <person name="Zhang R.-G."/>
            <person name="Yun Q.-Z."/>
            <person name="Chai Y.-H."/>
            <person name="Lu J.-Y."/>
            <person name="Li Y."/>
            <person name="Zhao S.-W."/>
            <person name="Mao J.-F."/>
            <person name="Jia S.-G."/>
            <person name="Mao Y.-M."/>
        </authorList>
    </citation>
    <scope>NUCLEOTIDE SEQUENCE</scope>
    <source>
        <strain evidence="2">AT0</strain>
        <tissue evidence="2">Leaf</tissue>
    </source>
</reference>
<comment type="caution">
    <text evidence="2">The sequence shown here is derived from an EMBL/GenBank/DDBJ whole genome shotgun (WGS) entry which is preliminary data.</text>
</comment>
<evidence type="ECO:0000313" key="3">
    <source>
        <dbReference type="Proteomes" id="UP000813462"/>
    </source>
</evidence>
<dbReference type="InterPro" id="IPR005174">
    <property type="entry name" value="KIB1-4_b-propeller"/>
</dbReference>
<protein>
    <recommendedName>
        <fullName evidence="1">KIB1-4 beta-propeller domain-containing protein</fullName>
    </recommendedName>
</protein>
<dbReference type="Proteomes" id="UP000813462">
    <property type="component" value="Unassembled WGS sequence"/>
</dbReference>
<dbReference type="AlphaFoldDB" id="A0A978V4Y6"/>
<feature type="domain" description="KIB1-4 beta-propeller" evidence="1">
    <location>
        <begin position="58"/>
        <end position="345"/>
    </location>
</feature>
<dbReference type="InterPro" id="IPR050942">
    <property type="entry name" value="F-box_BR-signaling"/>
</dbReference>
<gene>
    <name evidence="2" type="ORF">FEM48_Zijuj07G0136500</name>
</gene>
<sequence>MKKLGLVDIIRFKAVCRSWYKAGNSYTCGLVYSPNNQSPWLMFPSSECESPHKRHLCFFNFAEQKQYKLKNVFQGLGPGFDNPYCVGSSYGWLIVFDKKPNNGCILNPFSGSRIKLPTITSFNGFRVTKAILSSDPTPPRSCTKSSSFWIVIMHGLICGRLAFYNYKHGGDHEDNNNINNNTWTGFGEFFLYADLIFHNNHLYALQYHETGPLVPGGRNDLVEVWDFDNYIPKKVATFKNPSFPLGIINPGVKKSCYNIYLAKSLDDEILYVLRVSAKVTIDNDTDHYTDECYVYKLVYSSQRWEEIVKTFGDGGQSLFLGENQCISIYARKFPEWKENSLYITARAISCYFNFAKQKEYKLKNVLQDLGPGFVSPGS</sequence>